<dbReference type="InterPro" id="IPR050792">
    <property type="entry name" value="ADP-ribosylglycohydrolase"/>
</dbReference>
<comment type="caution">
    <text evidence="3">The sequence shown here is derived from an EMBL/GenBank/DDBJ whole genome shotgun (WGS) entry which is preliminary data.</text>
</comment>
<dbReference type="InterPro" id="IPR036705">
    <property type="entry name" value="Ribosyl_crysJ1_sf"/>
</dbReference>
<accession>A0ABQ5YCB4</accession>
<protein>
    <submittedName>
        <fullName evidence="3">ADP-ribosylglycohydrolase</fullName>
    </submittedName>
</protein>
<organism evidence="3 4">
    <name type="scientific">Chitinimonas prasina</name>
    <dbReference type="NCBI Taxonomy" id="1434937"/>
    <lineage>
        <taxon>Bacteria</taxon>
        <taxon>Pseudomonadati</taxon>
        <taxon>Pseudomonadota</taxon>
        <taxon>Betaproteobacteria</taxon>
        <taxon>Neisseriales</taxon>
        <taxon>Chitinibacteraceae</taxon>
        <taxon>Chitinimonas</taxon>
    </lineage>
</organism>
<dbReference type="PANTHER" id="PTHR16222">
    <property type="entry name" value="ADP-RIBOSYLGLYCOHYDROLASE"/>
    <property type="match status" value="1"/>
</dbReference>
<keyword evidence="2" id="KW-0378">Hydrolase</keyword>
<dbReference type="EMBL" id="BSOG01000001">
    <property type="protein sequence ID" value="GLR12429.1"/>
    <property type="molecule type" value="Genomic_DNA"/>
</dbReference>
<dbReference type="InterPro" id="IPR005502">
    <property type="entry name" value="Ribosyl_crysJ1"/>
</dbReference>
<dbReference type="PANTHER" id="PTHR16222:SF24">
    <property type="entry name" value="ADP-RIBOSYLHYDROLASE ARH3"/>
    <property type="match status" value="1"/>
</dbReference>
<gene>
    <name evidence="3" type="ORF">GCM10007907_12190</name>
</gene>
<evidence type="ECO:0000313" key="4">
    <source>
        <dbReference type="Proteomes" id="UP001156706"/>
    </source>
</evidence>
<dbReference type="Gene3D" id="1.10.4080.10">
    <property type="entry name" value="ADP-ribosylation/Crystallin J1"/>
    <property type="match status" value="1"/>
</dbReference>
<proteinExistence type="inferred from homology"/>
<evidence type="ECO:0000313" key="3">
    <source>
        <dbReference type="EMBL" id="GLR12429.1"/>
    </source>
</evidence>
<comment type="similarity">
    <text evidence="1">Belongs to the ADP-ribosylglycohydrolase family.</text>
</comment>
<evidence type="ECO:0000256" key="2">
    <source>
        <dbReference type="ARBA" id="ARBA00022801"/>
    </source>
</evidence>
<dbReference type="SUPFAM" id="SSF101478">
    <property type="entry name" value="ADP-ribosylglycohydrolase"/>
    <property type="match status" value="1"/>
</dbReference>
<sequence>MAYMKHTRSERIQGALWGLLVGDALGVPYEFNAPDLIPVSEAIEFDPPADFRRSHSAVPSGTWSDDGAHALCLLASLLQCGRLDPADLMRRLHDWYESGYMAVDQRVFDVGVQTSRALAAFRAGVPALDAGPAGARDNGNGSLMRVLPLALWHKGSDAELVADARLQSRVTHGHARAQLCCALYCLWARAILNEVDEPWTYAVAVLRTMCGDGSEEQAELEFYIRPDDEMDGRGSSYVVDSLRSARTALAADGYEAVVRAAIRLGNDTDTTACLAGGLAGLRGGLDDIPLRWREKLRGRALFLPLLEQLLQRG</sequence>
<keyword evidence="4" id="KW-1185">Reference proteome</keyword>
<name>A0ABQ5YCB4_9NEIS</name>
<dbReference type="Pfam" id="PF03747">
    <property type="entry name" value="ADP_ribosyl_GH"/>
    <property type="match status" value="1"/>
</dbReference>
<dbReference type="Proteomes" id="UP001156706">
    <property type="component" value="Unassembled WGS sequence"/>
</dbReference>
<evidence type="ECO:0000256" key="1">
    <source>
        <dbReference type="ARBA" id="ARBA00010702"/>
    </source>
</evidence>
<reference evidence="4" key="1">
    <citation type="journal article" date="2019" name="Int. J. Syst. Evol. Microbiol.">
        <title>The Global Catalogue of Microorganisms (GCM) 10K type strain sequencing project: providing services to taxonomists for standard genome sequencing and annotation.</title>
        <authorList>
            <consortium name="The Broad Institute Genomics Platform"/>
            <consortium name="The Broad Institute Genome Sequencing Center for Infectious Disease"/>
            <person name="Wu L."/>
            <person name="Ma J."/>
        </authorList>
    </citation>
    <scope>NUCLEOTIDE SEQUENCE [LARGE SCALE GENOMIC DNA]</scope>
    <source>
        <strain evidence="4">NBRC 110044</strain>
    </source>
</reference>